<comment type="caution">
    <text evidence="2">The sequence shown here is derived from an EMBL/GenBank/DDBJ whole genome shotgun (WGS) entry which is preliminary data.</text>
</comment>
<protein>
    <submittedName>
        <fullName evidence="2">Uncharacterized protein</fullName>
    </submittedName>
</protein>
<proteinExistence type="predicted"/>
<sequence>MVRIIGGLVAGFVIALVAIFGVSWVNQLLYPALGTVSMADRNNFGAIIESSGVGAQLIFAISWFAGAFVGGWVAGAISGRRWALWTIAGLILLNAAASALLGRYPPLLQVSAIIAPLLGGWLAGALLRRTPSAGMGAPA</sequence>
<evidence type="ECO:0000313" key="2">
    <source>
        <dbReference type="EMBL" id="TFI59465.1"/>
    </source>
</evidence>
<feature type="transmembrane region" description="Helical" evidence="1">
    <location>
        <begin position="107"/>
        <end position="127"/>
    </location>
</feature>
<keyword evidence="1" id="KW-0812">Transmembrane</keyword>
<keyword evidence="1" id="KW-0472">Membrane</keyword>
<feature type="transmembrane region" description="Helical" evidence="1">
    <location>
        <begin position="82"/>
        <end position="101"/>
    </location>
</feature>
<evidence type="ECO:0000313" key="3">
    <source>
        <dbReference type="Proteomes" id="UP000298213"/>
    </source>
</evidence>
<keyword evidence="3" id="KW-1185">Reference proteome</keyword>
<gene>
    <name evidence="2" type="ORF">E2493_04540</name>
</gene>
<evidence type="ECO:0000256" key="1">
    <source>
        <dbReference type="SAM" id="Phobius"/>
    </source>
</evidence>
<feature type="transmembrane region" description="Helical" evidence="1">
    <location>
        <begin position="7"/>
        <end position="33"/>
    </location>
</feature>
<organism evidence="2 3">
    <name type="scientific">Sphingomonas parva</name>
    <dbReference type="NCBI Taxonomy" id="2555898"/>
    <lineage>
        <taxon>Bacteria</taxon>
        <taxon>Pseudomonadati</taxon>
        <taxon>Pseudomonadota</taxon>
        <taxon>Alphaproteobacteria</taxon>
        <taxon>Sphingomonadales</taxon>
        <taxon>Sphingomonadaceae</taxon>
        <taxon>Sphingomonas</taxon>
    </lineage>
</organism>
<reference evidence="2 3" key="1">
    <citation type="submission" date="2019-03" db="EMBL/GenBank/DDBJ databases">
        <title>Genome sequence of Sphingomonas sp. 17J27-24.</title>
        <authorList>
            <person name="Kim M."/>
            <person name="Maeng S."/>
            <person name="Sathiyaraj S."/>
        </authorList>
    </citation>
    <scope>NUCLEOTIDE SEQUENCE [LARGE SCALE GENOMIC DNA]</scope>
    <source>
        <strain evidence="2 3">17J27-24</strain>
    </source>
</reference>
<name>A0A4Y8ZWF1_9SPHN</name>
<accession>A0A4Y8ZWF1</accession>
<dbReference type="Proteomes" id="UP000298213">
    <property type="component" value="Unassembled WGS sequence"/>
</dbReference>
<keyword evidence="1" id="KW-1133">Transmembrane helix</keyword>
<dbReference type="AlphaFoldDB" id="A0A4Y8ZWF1"/>
<feature type="transmembrane region" description="Helical" evidence="1">
    <location>
        <begin position="53"/>
        <end position="75"/>
    </location>
</feature>
<dbReference type="EMBL" id="SPDV01000007">
    <property type="protein sequence ID" value="TFI59465.1"/>
    <property type="molecule type" value="Genomic_DNA"/>
</dbReference>